<dbReference type="EMBL" id="BRXX01000139">
    <property type="protein sequence ID" value="GMH93494.1"/>
    <property type="molecule type" value="Genomic_DNA"/>
</dbReference>
<accession>A0A9W7BMR3</accession>
<comment type="similarity">
    <text evidence="9">Belongs to the G-protein coupled receptor 1 family.</text>
</comment>
<dbReference type="PANTHER" id="PTHR24228:SF59">
    <property type="entry name" value="NEUROPEPTIDE RECEPTOR 15"/>
    <property type="match status" value="1"/>
</dbReference>
<evidence type="ECO:0000256" key="6">
    <source>
        <dbReference type="ARBA" id="ARBA00023136"/>
    </source>
</evidence>
<keyword evidence="5 9" id="KW-0297">G-protein coupled receptor</keyword>
<evidence type="ECO:0000256" key="7">
    <source>
        <dbReference type="ARBA" id="ARBA00023170"/>
    </source>
</evidence>
<dbReference type="SUPFAM" id="SSF81321">
    <property type="entry name" value="Family A G protein-coupled receptor-like"/>
    <property type="match status" value="1"/>
</dbReference>
<feature type="transmembrane region" description="Helical" evidence="10">
    <location>
        <begin position="104"/>
        <end position="122"/>
    </location>
</feature>
<dbReference type="PROSITE" id="PS00237">
    <property type="entry name" value="G_PROTEIN_RECEP_F1_1"/>
    <property type="match status" value="1"/>
</dbReference>
<evidence type="ECO:0000256" key="9">
    <source>
        <dbReference type="RuleBase" id="RU000688"/>
    </source>
</evidence>
<name>A0A9W7BMR3_9STRA</name>
<comment type="subcellular location">
    <subcellularLocation>
        <location evidence="1">Cell membrane</location>
        <topology evidence="1">Multi-pass membrane protein</topology>
    </subcellularLocation>
</comment>
<keyword evidence="3 9" id="KW-0812">Transmembrane</keyword>
<sequence>MKTIASVFNSSEYNSIDDPPAIVGAMSSAQILVAIVSFFGVLSSSILFFAIFRNEKLRENTANYCIMIMAMTDIGMSIIGVIFPVLVVVTGHYPGVLSCQLQGIMYPSLAMSTFSILLVLTYERFRKIVANKQFQKEQANKAIAALVAGVTVWSMVPVLSGNSFGMNELSATGALCIVQAGFGVIQYDLVVGINVLFFATVLTAMVFWYSKIYFHLKAVFAKAKNPSEDKGSNIERQILIQFLVITLFFLGCWACLAFMWALGTFGVKIYDEWYETVAQLTCHLNSALNPVIYGVMNKKLRAAMFSVAPKWLALPKLTSSVQPSSSNSLEEGASKASTEGEICLSEPLLIGIILTIAPRIWWPKRVG</sequence>
<evidence type="ECO:0000256" key="4">
    <source>
        <dbReference type="ARBA" id="ARBA00022989"/>
    </source>
</evidence>
<feature type="transmembrane region" description="Helical" evidence="10">
    <location>
        <begin position="238"/>
        <end position="262"/>
    </location>
</feature>
<dbReference type="CDD" id="cd00637">
    <property type="entry name" value="7tm_classA_rhodopsin-like"/>
    <property type="match status" value="1"/>
</dbReference>
<keyword evidence="4 10" id="KW-1133">Transmembrane helix</keyword>
<dbReference type="PROSITE" id="PS50262">
    <property type="entry name" value="G_PROTEIN_RECEP_F1_2"/>
    <property type="match status" value="1"/>
</dbReference>
<evidence type="ECO:0000256" key="10">
    <source>
        <dbReference type="SAM" id="Phobius"/>
    </source>
</evidence>
<evidence type="ECO:0000313" key="13">
    <source>
        <dbReference type="Proteomes" id="UP001165160"/>
    </source>
</evidence>
<feature type="transmembrane region" description="Helical" evidence="10">
    <location>
        <begin position="64"/>
        <end position="89"/>
    </location>
</feature>
<evidence type="ECO:0000256" key="1">
    <source>
        <dbReference type="ARBA" id="ARBA00004651"/>
    </source>
</evidence>
<dbReference type="InterPro" id="IPR017452">
    <property type="entry name" value="GPCR_Rhodpsn_7TM"/>
</dbReference>
<dbReference type="Pfam" id="PF00001">
    <property type="entry name" value="7tm_1"/>
    <property type="match status" value="1"/>
</dbReference>
<evidence type="ECO:0000313" key="12">
    <source>
        <dbReference type="EMBL" id="GMH93494.1"/>
    </source>
</evidence>
<comment type="caution">
    <text evidence="12">The sequence shown here is derived from an EMBL/GenBank/DDBJ whole genome shotgun (WGS) entry which is preliminary data.</text>
</comment>
<organism evidence="12 13">
    <name type="scientific">Triparma verrucosa</name>
    <dbReference type="NCBI Taxonomy" id="1606542"/>
    <lineage>
        <taxon>Eukaryota</taxon>
        <taxon>Sar</taxon>
        <taxon>Stramenopiles</taxon>
        <taxon>Ochrophyta</taxon>
        <taxon>Bolidophyceae</taxon>
        <taxon>Parmales</taxon>
        <taxon>Triparmaceae</taxon>
        <taxon>Triparma</taxon>
    </lineage>
</organism>
<feature type="transmembrane region" description="Helical" evidence="10">
    <location>
        <begin position="142"/>
        <end position="160"/>
    </location>
</feature>
<keyword evidence="13" id="KW-1185">Reference proteome</keyword>
<dbReference type="PANTHER" id="PTHR24228">
    <property type="entry name" value="B2 BRADYKININ RECEPTOR/ANGIOTENSIN II RECEPTOR"/>
    <property type="match status" value="1"/>
</dbReference>
<evidence type="ECO:0000259" key="11">
    <source>
        <dbReference type="PROSITE" id="PS50262"/>
    </source>
</evidence>
<dbReference type="AlphaFoldDB" id="A0A9W7BMR3"/>
<evidence type="ECO:0000256" key="3">
    <source>
        <dbReference type="ARBA" id="ARBA00022692"/>
    </source>
</evidence>
<protein>
    <recommendedName>
        <fullName evidence="11">G-protein coupled receptors family 1 profile domain-containing protein</fullName>
    </recommendedName>
</protein>
<keyword evidence="8 9" id="KW-0807">Transducer</keyword>
<keyword evidence="6 10" id="KW-0472">Membrane</keyword>
<dbReference type="Gene3D" id="1.20.1070.10">
    <property type="entry name" value="Rhodopsin 7-helix transmembrane proteins"/>
    <property type="match status" value="1"/>
</dbReference>
<dbReference type="InterPro" id="IPR000276">
    <property type="entry name" value="GPCR_Rhodpsn"/>
</dbReference>
<keyword evidence="2" id="KW-1003">Cell membrane</keyword>
<dbReference type="GO" id="GO:0005886">
    <property type="term" value="C:plasma membrane"/>
    <property type="evidence" value="ECO:0007669"/>
    <property type="project" value="UniProtKB-SubCell"/>
</dbReference>
<feature type="transmembrane region" description="Helical" evidence="10">
    <location>
        <begin position="189"/>
        <end position="209"/>
    </location>
</feature>
<keyword evidence="7 9" id="KW-0675">Receptor</keyword>
<reference evidence="13" key="1">
    <citation type="journal article" date="2023" name="Commun. Biol.">
        <title>Genome analysis of Parmales, the sister group of diatoms, reveals the evolutionary specialization of diatoms from phago-mixotrophs to photoautotrophs.</title>
        <authorList>
            <person name="Ban H."/>
            <person name="Sato S."/>
            <person name="Yoshikawa S."/>
            <person name="Yamada K."/>
            <person name="Nakamura Y."/>
            <person name="Ichinomiya M."/>
            <person name="Sato N."/>
            <person name="Blanc-Mathieu R."/>
            <person name="Endo H."/>
            <person name="Kuwata A."/>
            <person name="Ogata H."/>
        </authorList>
    </citation>
    <scope>NUCLEOTIDE SEQUENCE [LARGE SCALE GENOMIC DNA]</scope>
    <source>
        <strain evidence="13">NIES 3699</strain>
    </source>
</reference>
<evidence type="ECO:0000256" key="2">
    <source>
        <dbReference type="ARBA" id="ARBA00022475"/>
    </source>
</evidence>
<feature type="domain" description="G-protein coupled receptors family 1 profile" evidence="11">
    <location>
        <begin position="43"/>
        <end position="293"/>
    </location>
</feature>
<dbReference type="PRINTS" id="PR00237">
    <property type="entry name" value="GPCRRHODOPSN"/>
</dbReference>
<evidence type="ECO:0000256" key="8">
    <source>
        <dbReference type="ARBA" id="ARBA00023224"/>
    </source>
</evidence>
<gene>
    <name evidence="12" type="ORF">TrVE_jg506</name>
</gene>
<dbReference type="GO" id="GO:0004930">
    <property type="term" value="F:G protein-coupled receptor activity"/>
    <property type="evidence" value="ECO:0007669"/>
    <property type="project" value="UniProtKB-KW"/>
</dbReference>
<evidence type="ECO:0000256" key="5">
    <source>
        <dbReference type="ARBA" id="ARBA00023040"/>
    </source>
</evidence>
<feature type="transmembrane region" description="Helical" evidence="10">
    <location>
        <begin position="29"/>
        <end position="52"/>
    </location>
</feature>
<proteinExistence type="inferred from homology"/>
<dbReference type="Proteomes" id="UP001165160">
    <property type="component" value="Unassembled WGS sequence"/>
</dbReference>